<dbReference type="InterPro" id="IPR043141">
    <property type="entry name" value="Ribosomal_uL10-like_sf"/>
</dbReference>
<keyword evidence="9" id="KW-1185">Reference proteome</keyword>
<dbReference type="GO" id="GO:0003735">
    <property type="term" value="F:structural constituent of ribosome"/>
    <property type="evidence" value="ECO:0007669"/>
    <property type="project" value="TreeGrafter"/>
</dbReference>
<gene>
    <name evidence="8" type="primary">rplJ</name>
    <name evidence="6" type="synonym">rpl10</name>
    <name evidence="6" type="synonym">rplP0</name>
    <name evidence="8" type="ORF">H1016_00105</name>
</gene>
<evidence type="ECO:0000313" key="9">
    <source>
        <dbReference type="Proteomes" id="UP000646946"/>
    </source>
</evidence>
<dbReference type="PANTHER" id="PTHR45699">
    <property type="entry name" value="60S ACIDIC RIBOSOMAL PROTEIN P0"/>
    <property type="match status" value="1"/>
</dbReference>
<proteinExistence type="inferred from homology"/>
<dbReference type="InterPro" id="IPR022909">
    <property type="entry name" value="Ribosomal_uL10_arc"/>
</dbReference>
<dbReference type="AlphaFoldDB" id="A0A832UQK8"/>
<evidence type="ECO:0000256" key="2">
    <source>
        <dbReference type="ARBA" id="ARBA00022730"/>
    </source>
</evidence>
<comment type="subunit">
    <text evidence="6">Part of the 50S ribosomal subunit. Forms part of the ribosomal stalk which helps the ribosome interact with GTP-bound translation factors. Forms a heptameric L10(L12)2(L12)2(L12)2 complex, where L10 forms an elongated spine to which the L12 dimers bind in a sequential fashion.</text>
</comment>
<dbReference type="GO" id="GO:0000027">
    <property type="term" value="P:ribosomal large subunit assembly"/>
    <property type="evidence" value="ECO:0007669"/>
    <property type="project" value="TreeGrafter"/>
</dbReference>
<comment type="caution">
    <text evidence="8">The sequence shown here is derived from an EMBL/GenBank/DDBJ whole genome shotgun (WGS) entry which is preliminary data.</text>
</comment>
<evidence type="ECO:0000256" key="4">
    <source>
        <dbReference type="ARBA" id="ARBA00022980"/>
    </source>
</evidence>
<feature type="domain" description="Large ribosomal subunit protein uL10-like insertion" evidence="7">
    <location>
        <begin position="107"/>
        <end position="177"/>
    </location>
</feature>
<dbReference type="Gene3D" id="3.30.70.1730">
    <property type="match status" value="1"/>
</dbReference>
<evidence type="ECO:0000259" key="7">
    <source>
        <dbReference type="Pfam" id="PF17777"/>
    </source>
</evidence>
<evidence type="ECO:0000256" key="5">
    <source>
        <dbReference type="ARBA" id="ARBA00023274"/>
    </source>
</evidence>
<evidence type="ECO:0000313" key="8">
    <source>
        <dbReference type="EMBL" id="HIJ99926.1"/>
    </source>
</evidence>
<dbReference type="InterPro" id="IPR001790">
    <property type="entry name" value="Ribosomal_uL10"/>
</dbReference>
<evidence type="ECO:0000256" key="1">
    <source>
        <dbReference type="ARBA" id="ARBA00008889"/>
    </source>
</evidence>
<dbReference type="Gene3D" id="6.10.140.760">
    <property type="match status" value="1"/>
</dbReference>
<dbReference type="EMBL" id="DVAB01000002">
    <property type="protein sequence ID" value="HIJ99926.1"/>
    <property type="molecule type" value="Genomic_DNA"/>
</dbReference>
<organism evidence="8 9">
    <name type="scientific">Candidatus Naiadarchaeum limnaeum</name>
    <dbReference type="NCBI Taxonomy" id="2756139"/>
    <lineage>
        <taxon>Archaea</taxon>
        <taxon>Candidatus Undinarchaeota</taxon>
        <taxon>Candidatus Undinarchaeia</taxon>
        <taxon>Candidatus Naiadarchaeales</taxon>
        <taxon>Candidatus Naiadarchaeaceae</taxon>
        <taxon>Candidatus Naiadarchaeum</taxon>
    </lineage>
</organism>
<accession>A0A832UQK8</accession>
<dbReference type="InterPro" id="IPR050323">
    <property type="entry name" value="Ribosomal_protein_uL10"/>
</dbReference>
<dbReference type="Gene3D" id="3.90.105.20">
    <property type="match status" value="1"/>
</dbReference>
<name>A0A832UQK8_9ARCH</name>
<dbReference type="Pfam" id="PF00466">
    <property type="entry name" value="Ribosomal_L10"/>
    <property type="match status" value="1"/>
</dbReference>
<dbReference type="GO" id="GO:0070180">
    <property type="term" value="F:large ribosomal subunit rRNA binding"/>
    <property type="evidence" value="ECO:0007669"/>
    <property type="project" value="UniProtKB-UniRule"/>
</dbReference>
<dbReference type="SUPFAM" id="SSF160369">
    <property type="entry name" value="Ribosomal protein L10-like"/>
    <property type="match status" value="1"/>
</dbReference>
<keyword evidence="2 6" id="KW-0699">rRNA-binding</keyword>
<protein>
    <recommendedName>
        <fullName evidence="6">Large ribosomal subunit protein uL10</fullName>
    </recommendedName>
    <alternativeName>
        <fullName evidence="6">Acidic ribosomal protein P0 homolog</fullName>
    </alternativeName>
</protein>
<dbReference type="PANTHER" id="PTHR45699:SF3">
    <property type="entry name" value="LARGE RIBOSOMAL SUBUNIT PROTEIN UL10"/>
    <property type="match status" value="1"/>
</dbReference>
<dbReference type="GO" id="GO:0022625">
    <property type="term" value="C:cytosolic large ribosomal subunit"/>
    <property type="evidence" value="ECO:0007669"/>
    <property type="project" value="TreeGrafter"/>
</dbReference>
<comment type="similarity">
    <text evidence="1 6">Belongs to the universal ribosomal protein uL10 family.</text>
</comment>
<keyword evidence="3 6" id="KW-0694">RNA-binding</keyword>
<dbReference type="HAMAP" id="MF_00280">
    <property type="entry name" value="Ribosomal_uL10_arch"/>
    <property type="match status" value="1"/>
</dbReference>
<dbReference type="Proteomes" id="UP000646946">
    <property type="component" value="Unassembled WGS sequence"/>
</dbReference>
<keyword evidence="5 6" id="KW-0687">Ribonucleoprotein</keyword>
<keyword evidence="4 6" id="KW-0689">Ribosomal protein</keyword>
<evidence type="ECO:0000256" key="3">
    <source>
        <dbReference type="ARBA" id="ARBA00022884"/>
    </source>
</evidence>
<dbReference type="GO" id="GO:0002181">
    <property type="term" value="P:cytoplasmic translation"/>
    <property type="evidence" value="ECO:0007669"/>
    <property type="project" value="TreeGrafter"/>
</dbReference>
<dbReference type="Pfam" id="PF17777">
    <property type="entry name" value="RL10P_insert"/>
    <property type="match status" value="1"/>
</dbReference>
<dbReference type="InterPro" id="IPR040637">
    <property type="entry name" value="Ribosomal_uL10-like_insert"/>
</dbReference>
<dbReference type="InterPro" id="IPR043164">
    <property type="entry name" value="Ribosomal_uL10-like_insert_sf"/>
</dbReference>
<evidence type="ECO:0000256" key="6">
    <source>
        <dbReference type="HAMAP-Rule" id="MF_00280"/>
    </source>
</evidence>
<sequence length="288" mass="31397">MRPQGTVAKWKLEEVDKLAELMKEYPVIGLIDMTSFPSKQLLKMRKLLKGKALIKMSKKALIQRALEKIGKKELVSHLQGEPALLLTKENPFAISKILIENKANAPARANSIMPKDILIPEGETSFSPGPIVGELQKAGIKAAIERGKVVIKEDSLIAKAGERVDAKKAEIINKLGIEPIELKLRFVAAWEKGMVFGEAALSISAAQVLEWLKQASAGSLNLTFKVGYPTKYNVKIFVQKAYTNTKSVALKANFVCEATAKELLAKAGAQAKALSEKIPTAPIEQAQT</sequence>
<reference evidence="8 9" key="1">
    <citation type="journal article" name="Nat. Commun.">
        <title>Undinarchaeota illuminate DPANN phylogeny and the impact of gene transfer on archaeal evolution.</title>
        <authorList>
            <person name="Dombrowski N."/>
            <person name="Williams T.A."/>
            <person name="Sun J."/>
            <person name="Woodcroft B.J."/>
            <person name="Lee J.H."/>
            <person name="Minh B.Q."/>
            <person name="Rinke C."/>
            <person name="Spang A."/>
        </authorList>
    </citation>
    <scope>NUCLEOTIDE SEQUENCE [LARGE SCALE GENOMIC DNA]</scope>
    <source>
        <strain evidence="8">MAG_bin1129</strain>
    </source>
</reference>
<comment type="function">
    <text evidence="6">Forms part of the ribosomal stalk, playing a central role in the interaction of the ribosome with GTP-bound translation factors.</text>
</comment>